<dbReference type="InterPro" id="IPR036188">
    <property type="entry name" value="FAD/NAD-bd_sf"/>
</dbReference>
<dbReference type="OrthoDB" id="512662at2759"/>
<evidence type="ECO:0000313" key="2">
    <source>
        <dbReference type="EMBL" id="CRG87765.1"/>
    </source>
</evidence>
<evidence type="ECO:0000259" key="1">
    <source>
        <dbReference type="Pfam" id="PF01266"/>
    </source>
</evidence>
<dbReference type="STRING" id="28573.A0A0U1LWZ3"/>
<sequence length="494" mass="53673">MPKSHPENITRLCAALVTKASQDPGLPVPNPTTAYWQSEAHELANHQSATLPATADIVIIGSGITGVSTAYHLLQQQPTLAISILEARSLTSGATGRNGGHCKEVPYVDYPELKELYGKEGAGKIVKFRLAQLDALLELSASLGSEASSTAVVRRVNGLDVYYDQEVFDRMKEKLVDYLADFPDEKDTWLVFEGNDINEKFGIVNAVGCMTGPAGALWPYKLVGAVTSHLFNSQKYPNLTIETHTPVESISTTTTSSTTPLALLKTPRGEIQTAHIIHCTNAHASHLLPGLRGKLFPIRGQMTRQAAPAEFPRVGDRCSWLLHYAPGYDYITQSPFAASGDIYIGGGMLKALLSGNVTAEDADIGNVRDDLQSEEALKEVERTIEERFRGGKGAQVLDKWTGVMGYTVDESPIVGRVPDEISGRRASSEWVAAGFGGHGMAYCWLTGKAVAEMLLKGEDSVKEWFPTEQYACSNQRLQRTTLLDSLLSFIETVA</sequence>
<dbReference type="Pfam" id="PF01266">
    <property type="entry name" value="DAO"/>
    <property type="match status" value="1"/>
</dbReference>
<dbReference type="Proteomes" id="UP000054383">
    <property type="component" value="Unassembled WGS sequence"/>
</dbReference>
<keyword evidence="3" id="KW-1185">Reference proteome</keyword>
<proteinExistence type="predicted"/>
<dbReference type="PANTHER" id="PTHR13847:SF213">
    <property type="entry name" value="DEPENDENT OXIDOREDUCTASE, PUTATIVE-RELATED"/>
    <property type="match status" value="1"/>
</dbReference>
<accession>A0A0U1LWZ3</accession>
<dbReference type="OMA" id="CTNAHVS"/>
<dbReference type="GO" id="GO:0005737">
    <property type="term" value="C:cytoplasm"/>
    <property type="evidence" value="ECO:0007669"/>
    <property type="project" value="TreeGrafter"/>
</dbReference>
<dbReference type="EMBL" id="CVMT01000003">
    <property type="protein sequence ID" value="CRG87765.1"/>
    <property type="molecule type" value="Genomic_DNA"/>
</dbReference>
<dbReference type="AlphaFoldDB" id="A0A0U1LWZ3"/>
<dbReference type="InterPro" id="IPR006076">
    <property type="entry name" value="FAD-dep_OxRdtase"/>
</dbReference>
<gene>
    <name evidence="2" type="ORF">PISL3812_04786</name>
</gene>
<evidence type="ECO:0000313" key="3">
    <source>
        <dbReference type="Proteomes" id="UP000054383"/>
    </source>
</evidence>
<reference evidence="2 3" key="1">
    <citation type="submission" date="2015-04" db="EMBL/GenBank/DDBJ databases">
        <authorList>
            <person name="Syromyatnikov M.Y."/>
            <person name="Popov V.N."/>
        </authorList>
    </citation>
    <scope>NUCLEOTIDE SEQUENCE [LARGE SCALE GENOMIC DNA]</scope>
    <source>
        <strain evidence="2">WF-38-12</strain>
    </source>
</reference>
<name>A0A0U1LWZ3_TALIS</name>
<dbReference type="Gene3D" id="3.50.50.60">
    <property type="entry name" value="FAD/NAD(P)-binding domain"/>
    <property type="match status" value="1"/>
</dbReference>
<dbReference type="SUPFAM" id="SSF51905">
    <property type="entry name" value="FAD/NAD(P)-binding domain"/>
    <property type="match status" value="1"/>
</dbReference>
<dbReference type="Gene3D" id="3.30.9.10">
    <property type="entry name" value="D-Amino Acid Oxidase, subunit A, domain 2"/>
    <property type="match status" value="1"/>
</dbReference>
<protein>
    <recommendedName>
        <fullName evidence="1">FAD dependent oxidoreductase domain-containing protein</fullName>
    </recommendedName>
</protein>
<organism evidence="2 3">
    <name type="scientific">Talaromyces islandicus</name>
    <name type="common">Penicillium islandicum</name>
    <dbReference type="NCBI Taxonomy" id="28573"/>
    <lineage>
        <taxon>Eukaryota</taxon>
        <taxon>Fungi</taxon>
        <taxon>Dikarya</taxon>
        <taxon>Ascomycota</taxon>
        <taxon>Pezizomycotina</taxon>
        <taxon>Eurotiomycetes</taxon>
        <taxon>Eurotiomycetidae</taxon>
        <taxon>Eurotiales</taxon>
        <taxon>Trichocomaceae</taxon>
        <taxon>Talaromyces</taxon>
        <taxon>Talaromyces sect. Islandici</taxon>
    </lineage>
</organism>
<feature type="domain" description="FAD dependent oxidoreductase" evidence="1">
    <location>
        <begin position="56"/>
        <end position="453"/>
    </location>
</feature>
<dbReference type="PANTHER" id="PTHR13847">
    <property type="entry name" value="SARCOSINE DEHYDROGENASE-RELATED"/>
    <property type="match status" value="1"/>
</dbReference>